<proteinExistence type="predicted"/>
<dbReference type="Proteomes" id="UP000324241">
    <property type="component" value="Unassembled WGS sequence"/>
</dbReference>
<evidence type="ECO:0000259" key="1">
    <source>
        <dbReference type="Pfam" id="PF02538"/>
    </source>
</evidence>
<dbReference type="GO" id="GO:0006749">
    <property type="term" value="P:glutathione metabolic process"/>
    <property type="evidence" value="ECO:0007669"/>
    <property type="project" value="TreeGrafter"/>
</dbReference>
<dbReference type="PANTHER" id="PTHR11365">
    <property type="entry name" value="5-OXOPROLINASE RELATED"/>
    <property type="match status" value="1"/>
</dbReference>
<dbReference type="InterPro" id="IPR003692">
    <property type="entry name" value="Hydantoinase_B"/>
</dbReference>
<evidence type="ECO:0000313" key="2">
    <source>
        <dbReference type="EMBL" id="KAA8648014.1"/>
    </source>
</evidence>
<dbReference type="AlphaFoldDB" id="A0A5M9MRK9"/>
<feature type="domain" description="Hydantoinase B/oxoprolinase" evidence="1">
    <location>
        <begin position="205"/>
        <end position="407"/>
    </location>
</feature>
<dbReference type="EMBL" id="QUQM01000003">
    <property type="protein sequence ID" value="KAA8648014.1"/>
    <property type="molecule type" value="Genomic_DNA"/>
</dbReference>
<dbReference type="RefSeq" id="XP_033427375.1">
    <property type="nucleotide sequence ID" value="XM_033568569.1"/>
</dbReference>
<accession>A0A5M9MRK9</accession>
<dbReference type="Pfam" id="PF02538">
    <property type="entry name" value="Hydantoinase_B"/>
    <property type="match status" value="1"/>
</dbReference>
<dbReference type="GO" id="GO:0005829">
    <property type="term" value="C:cytosol"/>
    <property type="evidence" value="ECO:0007669"/>
    <property type="project" value="TreeGrafter"/>
</dbReference>
<dbReference type="OrthoDB" id="3643at2759"/>
<name>A0A5M9MRK9_9EURO</name>
<dbReference type="GeneID" id="54326599"/>
<dbReference type="GO" id="GO:0017168">
    <property type="term" value="F:5-oxoprolinase (ATP-hydrolyzing) activity"/>
    <property type="evidence" value="ECO:0007669"/>
    <property type="project" value="TreeGrafter"/>
</dbReference>
<dbReference type="InterPro" id="IPR045079">
    <property type="entry name" value="Oxoprolinase-like"/>
</dbReference>
<gene>
    <name evidence="2" type="ORF">ATNIH1004_003897</name>
</gene>
<sequence>MALANVVREAQQPVNEIYSRESEIRLHQRLSALQDTVHRKLVDQGILSEDISYELYLNMRYQGTETSIMVRKPQDGDFKQEFKMMHLREFSFLFPNQRPIIVDDVRVRGIGTNGHLRLNRPRLGEELKSTNFTPVSKETVERKSKVYFDGSGDCSTPIFLLQNLSPSVIVPGPAIIIDQTQTIVVAPGAEAKLLQSHVVIDIKTRFSSSLNIIERLDFSCALFGPDGGLVANAPHVPVHLGSMSYAVKFQHELHRGKLVPGDILVSNHPEVGGTHLPDITVITPVFERSGKEIAFYVASRGHHTDIGGLGGKSMPPDSTELWQEGAAITSFKLVHANKFDDKGISKILLIPGQYPGCFGSRHVSDNISDLKAQVAANHKGMILVQALIEEYTLPVVQFYMRAINQMRNSPLERTFDRHTLNLDLT</sequence>
<dbReference type="VEuPathDB" id="FungiDB:EYZ11_004861"/>
<reference evidence="2 3" key="1">
    <citation type="submission" date="2019-08" db="EMBL/GenBank/DDBJ databases">
        <title>The genome sequence of a newly discovered highly antifungal drug resistant Aspergillus species, Aspergillus tanneri NIH 1004.</title>
        <authorList>
            <person name="Mounaud S."/>
            <person name="Singh I."/>
            <person name="Joardar V."/>
            <person name="Pakala S."/>
            <person name="Pakala S."/>
            <person name="Venepally P."/>
            <person name="Chung J.K."/>
            <person name="Losada L."/>
            <person name="Nierman W.C."/>
        </authorList>
    </citation>
    <scope>NUCLEOTIDE SEQUENCE [LARGE SCALE GENOMIC DNA]</scope>
    <source>
        <strain evidence="2 3">NIH1004</strain>
    </source>
</reference>
<protein>
    <recommendedName>
        <fullName evidence="1">Hydantoinase B/oxoprolinase domain-containing protein</fullName>
    </recommendedName>
</protein>
<dbReference type="PANTHER" id="PTHR11365:SF26">
    <property type="entry name" value="5-OXOPROLINASE"/>
    <property type="match status" value="1"/>
</dbReference>
<organism evidence="2 3">
    <name type="scientific">Aspergillus tanneri</name>
    <dbReference type="NCBI Taxonomy" id="1220188"/>
    <lineage>
        <taxon>Eukaryota</taxon>
        <taxon>Fungi</taxon>
        <taxon>Dikarya</taxon>
        <taxon>Ascomycota</taxon>
        <taxon>Pezizomycotina</taxon>
        <taxon>Eurotiomycetes</taxon>
        <taxon>Eurotiomycetidae</taxon>
        <taxon>Eurotiales</taxon>
        <taxon>Aspergillaceae</taxon>
        <taxon>Aspergillus</taxon>
        <taxon>Aspergillus subgen. Circumdati</taxon>
    </lineage>
</organism>
<evidence type="ECO:0000313" key="3">
    <source>
        <dbReference type="Proteomes" id="UP000324241"/>
    </source>
</evidence>
<comment type="caution">
    <text evidence="2">The sequence shown here is derived from an EMBL/GenBank/DDBJ whole genome shotgun (WGS) entry which is preliminary data.</text>
</comment>